<accession>A0ABP5CF09</accession>
<keyword evidence="2" id="KW-0378">Hydrolase</keyword>
<reference evidence="3" key="1">
    <citation type="journal article" date="2019" name="Int. J. Syst. Evol. Microbiol.">
        <title>The Global Catalogue of Microorganisms (GCM) 10K type strain sequencing project: providing services to taxonomists for standard genome sequencing and annotation.</title>
        <authorList>
            <consortium name="The Broad Institute Genomics Platform"/>
            <consortium name="The Broad Institute Genome Sequencing Center for Infectious Disease"/>
            <person name="Wu L."/>
            <person name="Ma J."/>
        </authorList>
    </citation>
    <scope>NUCLEOTIDE SEQUENCE [LARGE SCALE GENOMIC DNA]</scope>
    <source>
        <strain evidence="3">JCM 13584</strain>
    </source>
</reference>
<dbReference type="PANTHER" id="PTHR43433:SF5">
    <property type="entry name" value="AB HYDROLASE-1 DOMAIN-CONTAINING PROTEIN"/>
    <property type="match status" value="1"/>
</dbReference>
<dbReference type="EMBL" id="BAAAMK010000009">
    <property type="protein sequence ID" value="GAA1962998.1"/>
    <property type="molecule type" value="Genomic_DNA"/>
</dbReference>
<protein>
    <submittedName>
        <fullName evidence="2">Alpha/beta hydrolase</fullName>
    </submittedName>
</protein>
<sequence length="298" mass="32289">MHDRAEVTDAAWRELRVERPDGAVLAAEVAGDARQPLVLLVAGAECSMDWWRPEFCAAIVERGFRVARYDQRGTGRTTLGRAGERRGGLGTAVDDAIAVLEAVSEADGCRAQAHWLGLSAGGFAVQVVAVEHPELVLSLTLIATRPASPYDSDADLPPVSERMMRAWAEPVPEPDWADEASVIEYHVDVDRAYAGMEFDEAHERAIWTATVRRSPDRHRDEPEPDVVDEPARWRERLAEIRVPTTVLHGTDDPLFPIGNGVALAADIPGAGFVPLDGVGHELPPRAWPPVIAAVAASA</sequence>
<evidence type="ECO:0000313" key="3">
    <source>
        <dbReference type="Proteomes" id="UP001499954"/>
    </source>
</evidence>
<name>A0ABP5CF09_9MICO</name>
<feature type="domain" description="AB hydrolase-1" evidence="1">
    <location>
        <begin position="36"/>
        <end position="281"/>
    </location>
</feature>
<dbReference type="PANTHER" id="PTHR43433">
    <property type="entry name" value="HYDROLASE, ALPHA/BETA FOLD FAMILY PROTEIN"/>
    <property type="match status" value="1"/>
</dbReference>
<comment type="caution">
    <text evidence="2">The sequence shown here is derived from an EMBL/GenBank/DDBJ whole genome shotgun (WGS) entry which is preliminary data.</text>
</comment>
<dbReference type="GO" id="GO:0016787">
    <property type="term" value="F:hydrolase activity"/>
    <property type="evidence" value="ECO:0007669"/>
    <property type="project" value="UniProtKB-KW"/>
</dbReference>
<organism evidence="2 3">
    <name type="scientific">Agromyces allii</name>
    <dbReference type="NCBI Taxonomy" id="393607"/>
    <lineage>
        <taxon>Bacteria</taxon>
        <taxon>Bacillati</taxon>
        <taxon>Actinomycetota</taxon>
        <taxon>Actinomycetes</taxon>
        <taxon>Micrococcales</taxon>
        <taxon>Microbacteriaceae</taxon>
        <taxon>Agromyces</taxon>
    </lineage>
</organism>
<dbReference type="RefSeq" id="WP_170298510.1">
    <property type="nucleotide sequence ID" value="NZ_BAAAMK010000009.1"/>
</dbReference>
<dbReference type="Gene3D" id="3.40.50.1820">
    <property type="entry name" value="alpha/beta hydrolase"/>
    <property type="match status" value="1"/>
</dbReference>
<proteinExistence type="predicted"/>
<dbReference type="InterPro" id="IPR000073">
    <property type="entry name" value="AB_hydrolase_1"/>
</dbReference>
<dbReference type="Proteomes" id="UP001499954">
    <property type="component" value="Unassembled WGS sequence"/>
</dbReference>
<dbReference type="InterPro" id="IPR050471">
    <property type="entry name" value="AB_hydrolase"/>
</dbReference>
<dbReference type="InterPro" id="IPR029058">
    <property type="entry name" value="AB_hydrolase_fold"/>
</dbReference>
<dbReference type="SUPFAM" id="SSF53474">
    <property type="entry name" value="alpha/beta-Hydrolases"/>
    <property type="match status" value="1"/>
</dbReference>
<evidence type="ECO:0000259" key="1">
    <source>
        <dbReference type="Pfam" id="PF00561"/>
    </source>
</evidence>
<keyword evidence="3" id="KW-1185">Reference proteome</keyword>
<evidence type="ECO:0000313" key="2">
    <source>
        <dbReference type="EMBL" id="GAA1962998.1"/>
    </source>
</evidence>
<gene>
    <name evidence="2" type="ORF">GCM10009717_32210</name>
</gene>
<dbReference type="Pfam" id="PF00561">
    <property type="entry name" value="Abhydrolase_1"/>
    <property type="match status" value="1"/>
</dbReference>
<dbReference type="PRINTS" id="PR00111">
    <property type="entry name" value="ABHYDROLASE"/>
</dbReference>